<dbReference type="GO" id="GO:0006914">
    <property type="term" value="P:autophagy"/>
    <property type="evidence" value="ECO:0007669"/>
    <property type="project" value="TreeGrafter"/>
</dbReference>
<dbReference type="InterPro" id="IPR032914">
    <property type="entry name" value="Vam6/VPS39/TRAP1"/>
</dbReference>
<dbReference type="Pfam" id="PF10366">
    <property type="entry name" value="Vps39_1"/>
    <property type="match status" value="1"/>
</dbReference>
<evidence type="ECO:0000256" key="1">
    <source>
        <dbReference type="SAM" id="MobiDB-lite"/>
    </source>
</evidence>
<feature type="region of interest" description="Disordered" evidence="1">
    <location>
        <begin position="57"/>
        <end position="76"/>
    </location>
</feature>
<dbReference type="Proteomes" id="UP000516437">
    <property type="component" value="Chromosome 8"/>
</dbReference>
<dbReference type="PANTHER" id="PTHR12894">
    <property type="entry name" value="CNH DOMAIN CONTAINING"/>
    <property type="match status" value="1"/>
</dbReference>
<dbReference type="AlphaFoldDB" id="A0A6A1UQZ1"/>
<sequence>MAKPEPRARTLLEPLAQFDLSNPSRNPTRSIAVSTVSDTQTLIYVGTQSGTLILLSTNPNDPSKGTTSETASTGTSFSQQNVSLLRTVSVSDDSPVVRILVLGEIGKVLVLSDGAMFLVDSLLLQPVKKLSFLKGVSVITRRFRSSNQADSTDLAENNANNNGSSSDYTSTSQRILQRLGGGIRANGLRVKEFEQHHRTEGDFVFAVVIGKRLILVELVLDSRANKGDRDVEGVHGSFVVLKEIQCIDGVITMVWLDDSIIVGTANGYSLFSCVTGQSGIIFTLPDVSIPPSLKLLWREWKVLLLVDNVGVLVNTHGQPVGGSLVFRRGGLDSIGEISSYVGVVKDGNLELYHKKSGVCIQKVTFGGEGVGPCIVADEEVGCGKLLAVATPNKVICYRKLPSEEQIKDLLRKKSFKEAISLVEELEDDGEMSKDMLSFVRAQVGFLLLFDLHFEEAVNHFLQSETMQPSEVFPFIMRDPNRWSLLVPRNRYWGLHPPPKPLEDVVDDGLTAIQRATFLRKAGVETLIDDEFLSNPPSRADLLESAIKNITRYLEVCRDKELTHSVREGVDTLLMYLYRALNRINDMEKLASSANSCIVEELETFLDDSKHLRTLAFLYASKGMSSKALAIWRILARNYSSGLWKDPALQNGLKDSTINSISSTEIAATEASKILEESSYQDLVLQHLGWIADVNQALAVRVLTSEKRTNQLSPDGVIAAIDPRKVEIFQRYLQWLIEDQDCDDTQFHTLYSLSLAKSAIEAFEAENTYQNADAGRMEEAKISHSRTDTIFESPVQERLQIFLQSSDLYDPEEVLDLIEGSELWLEKVSLAIEGAQSGLLLRLLDMYLDPQDGKEPMFKAAVRLLHNHGESLDPLQVLEKLSPEMPLQLASETILRMLRARLHHHCQGQIVHNLSLAVDVDARLARLEERSRQVQINDESLCDSCHARLGTKLFAMYPDDTIVCYKCFRRQGESTSITGRDFKQDVLIKPGWLVTR</sequence>
<dbReference type="GO" id="GO:0034058">
    <property type="term" value="P:endosomal vesicle fusion"/>
    <property type="evidence" value="ECO:0007669"/>
    <property type="project" value="TreeGrafter"/>
</dbReference>
<dbReference type="GO" id="GO:0016020">
    <property type="term" value="C:membrane"/>
    <property type="evidence" value="ECO:0007669"/>
    <property type="project" value="TreeGrafter"/>
</dbReference>
<proteinExistence type="predicted"/>
<feature type="compositionally biased region" description="Low complexity" evidence="1">
    <location>
        <begin position="63"/>
        <end position="76"/>
    </location>
</feature>
<dbReference type="InterPro" id="IPR019452">
    <property type="entry name" value="VPS39/TGF_beta_rcpt-assoc_1"/>
</dbReference>
<evidence type="ECO:0000313" key="4">
    <source>
        <dbReference type="EMBL" id="KAB1213232.1"/>
    </source>
</evidence>
<organism evidence="3 6">
    <name type="scientific">Morella rubra</name>
    <name type="common">Chinese bayberry</name>
    <dbReference type="NCBI Taxonomy" id="262757"/>
    <lineage>
        <taxon>Eukaryota</taxon>
        <taxon>Viridiplantae</taxon>
        <taxon>Streptophyta</taxon>
        <taxon>Embryophyta</taxon>
        <taxon>Tracheophyta</taxon>
        <taxon>Spermatophyta</taxon>
        <taxon>Magnoliopsida</taxon>
        <taxon>eudicotyledons</taxon>
        <taxon>Gunneridae</taxon>
        <taxon>Pentapetalae</taxon>
        <taxon>rosids</taxon>
        <taxon>fabids</taxon>
        <taxon>Fagales</taxon>
        <taxon>Myricaceae</taxon>
        <taxon>Morella</taxon>
    </lineage>
</organism>
<comment type="caution">
    <text evidence="3">The sequence shown here is derived from an EMBL/GenBank/DDBJ whole genome shotgun (WGS) entry which is preliminary data.</text>
</comment>
<reference evidence="3 6" key="2">
    <citation type="journal article" date="2019" name="Plant Biotechnol. J.">
        <title>The red bayberry genome and genetic basis of sex determination.</title>
        <authorList>
            <person name="Jia H.M."/>
            <person name="Jia H.J."/>
            <person name="Cai Q.L."/>
            <person name="Wang Y."/>
            <person name="Zhao H.B."/>
            <person name="Yang W.F."/>
            <person name="Wang G.Y."/>
            <person name="Li Y.H."/>
            <person name="Zhan D.L."/>
            <person name="Shen Y.T."/>
            <person name="Niu Q.F."/>
            <person name="Chang L."/>
            <person name="Qiu J."/>
            <person name="Zhao L."/>
            <person name="Xie H.B."/>
            <person name="Fu W.Y."/>
            <person name="Jin J."/>
            <person name="Li X.W."/>
            <person name="Jiao Y."/>
            <person name="Zhou C.C."/>
            <person name="Tu T."/>
            <person name="Chai C.Y."/>
            <person name="Gao J.L."/>
            <person name="Fan L.J."/>
            <person name="van de Weg E."/>
            <person name="Wang J.Y."/>
            <person name="Gao Z.S."/>
        </authorList>
    </citation>
    <scope>NUCLEOTIDE SEQUENCE [LARGE SCALE GENOMIC DNA]</scope>
    <source>
        <tissue evidence="3">Leaves</tissue>
    </source>
</reference>
<dbReference type="PANTHER" id="PTHR12894:SF43">
    <property type="entry name" value="VACUOLAR SORTING PROTEIN 3"/>
    <property type="match status" value="1"/>
</dbReference>
<dbReference type="EMBL" id="RXIC02000026">
    <property type="protein sequence ID" value="KAB1202894.1"/>
    <property type="molecule type" value="Genomic_DNA"/>
</dbReference>
<evidence type="ECO:0000313" key="5">
    <source>
        <dbReference type="EMBL" id="KAB1222119.1"/>
    </source>
</evidence>
<dbReference type="InterPro" id="IPR001180">
    <property type="entry name" value="CNH_dom"/>
</dbReference>
<dbReference type="InterPro" id="IPR019453">
    <property type="entry name" value="VPS39/TGFA1_Znf"/>
</dbReference>
<evidence type="ECO:0000259" key="2">
    <source>
        <dbReference type="PROSITE" id="PS50219"/>
    </source>
</evidence>
<feature type="region of interest" description="Disordered" evidence="1">
    <location>
        <begin position="149"/>
        <end position="170"/>
    </location>
</feature>
<accession>A0A6A1UQZ1</accession>
<reference evidence="3" key="3">
    <citation type="submission" date="2019-09" db="EMBL/GenBank/DDBJ databases">
        <authorList>
            <person name="Gao Z."/>
        </authorList>
    </citation>
    <scope>NUCLEOTIDE SEQUENCE</scope>
    <source>
        <tissue evidence="3">Leaves</tissue>
    </source>
</reference>
<name>A0A6A1UQZ1_9ROSI</name>
<dbReference type="Proteomes" id="UP000516437">
    <property type="component" value="Chromosome 2"/>
</dbReference>
<dbReference type="OrthoDB" id="10258882at2759"/>
<dbReference type="Proteomes" id="UP000516437">
    <property type="component" value="Chromosome 5"/>
</dbReference>
<evidence type="ECO:0000313" key="3">
    <source>
        <dbReference type="EMBL" id="KAB1202894.1"/>
    </source>
</evidence>
<dbReference type="EMBL" id="RXIC02000020">
    <property type="protein sequence ID" value="KAB1222119.1"/>
    <property type="molecule type" value="Genomic_DNA"/>
</dbReference>
<keyword evidence="6" id="KW-1185">Reference proteome</keyword>
<dbReference type="GO" id="GO:0005737">
    <property type="term" value="C:cytoplasm"/>
    <property type="evidence" value="ECO:0007669"/>
    <property type="project" value="TreeGrafter"/>
</dbReference>
<dbReference type="EMBL" id="RXIC02000023">
    <property type="protein sequence ID" value="KAB1213232.1"/>
    <property type="molecule type" value="Genomic_DNA"/>
</dbReference>
<protein>
    <recommendedName>
        <fullName evidence="2">CNH domain-containing protein</fullName>
    </recommendedName>
</protein>
<dbReference type="Pfam" id="PF10367">
    <property type="entry name" value="zf-Vps39_C"/>
    <property type="match status" value="1"/>
</dbReference>
<reference evidence="3" key="1">
    <citation type="submission" date="2018-07" db="EMBL/GenBank/DDBJ databases">
        <authorList>
            <person name="Gao Z.-S."/>
            <person name="Jia H.-M."/>
            <person name="Jia H.-J."/>
            <person name="Cai Q.-L."/>
            <person name="Wang Y."/>
            <person name="Zhao H.-B."/>
        </authorList>
    </citation>
    <scope>NUCLEOTIDE SEQUENCE</scope>
    <source>
        <tissue evidence="3">Leaves</tissue>
    </source>
</reference>
<feature type="domain" description="CNH" evidence="2">
    <location>
        <begin position="28"/>
        <end position="378"/>
    </location>
</feature>
<evidence type="ECO:0000313" key="6">
    <source>
        <dbReference type="Proteomes" id="UP000516437"/>
    </source>
</evidence>
<gene>
    <name evidence="5" type="ORF">CJ030_MR2G002703</name>
    <name evidence="4" type="ORF">CJ030_MR5G022421</name>
    <name evidence="3" type="ORF">CJ030_MR8G022415</name>
</gene>
<dbReference type="PROSITE" id="PS50219">
    <property type="entry name" value="CNH"/>
    <property type="match status" value="1"/>
</dbReference>
<feature type="compositionally biased region" description="Low complexity" evidence="1">
    <location>
        <begin position="157"/>
        <end position="166"/>
    </location>
</feature>